<proteinExistence type="predicted"/>
<dbReference type="GO" id="GO:0019290">
    <property type="term" value="P:siderophore biosynthetic process"/>
    <property type="evidence" value="ECO:0007669"/>
    <property type="project" value="InterPro"/>
</dbReference>
<dbReference type="SUPFAM" id="SSF55729">
    <property type="entry name" value="Acyl-CoA N-acyltransferases (Nat)"/>
    <property type="match status" value="1"/>
</dbReference>
<evidence type="ECO:0000256" key="4">
    <source>
        <dbReference type="ARBA" id="ARBA00023251"/>
    </source>
</evidence>
<accession>A0A5Q2TF55</accession>
<dbReference type="GO" id="GO:0016410">
    <property type="term" value="F:N-acyltransferase activity"/>
    <property type="evidence" value="ECO:0007669"/>
    <property type="project" value="TreeGrafter"/>
</dbReference>
<dbReference type="SMART" id="SM01006">
    <property type="entry name" value="AlcB"/>
    <property type="match status" value="1"/>
</dbReference>
<comment type="pathway">
    <text evidence="2">Siderophore biosynthesis.</text>
</comment>
<dbReference type="PROSITE" id="PS51186">
    <property type="entry name" value="GNAT"/>
    <property type="match status" value="1"/>
</dbReference>
<evidence type="ECO:0000256" key="1">
    <source>
        <dbReference type="ARBA" id="ARBA00003818"/>
    </source>
</evidence>
<dbReference type="PANTHER" id="PTHR31438:SF1">
    <property type="entry name" value="LYSINE N-ACYLTRANSFERASE C17G9.06C-RELATED"/>
    <property type="match status" value="1"/>
</dbReference>
<dbReference type="Pfam" id="PF13523">
    <property type="entry name" value="Acetyltransf_8"/>
    <property type="match status" value="1"/>
</dbReference>
<evidence type="ECO:0000313" key="8">
    <source>
        <dbReference type="Proteomes" id="UP000339690"/>
    </source>
</evidence>
<dbReference type="AlphaFoldDB" id="A0A5Q2TF55"/>
<dbReference type="PANTHER" id="PTHR31438">
    <property type="entry name" value="LYSINE N-ACYLTRANSFERASE C17G9.06C-RELATED"/>
    <property type="match status" value="1"/>
</dbReference>
<gene>
    <name evidence="7" type="ORF">GI584_04185</name>
</gene>
<dbReference type="EMBL" id="CP045915">
    <property type="protein sequence ID" value="QGH33286.1"/>
    <property type="molecule type" value="Genomic_DNA"/>
</dbReference>
<feature type="domain" description="N-acetyltransferase" evidence="6">
    <location>
        <begin position="20"/>
        <end position="183"/>
    </location>
</feature>
<dbReference type="InterPro" id="IPR019432">
    <property type="entry name" value="Acyltransferase_MbtK/IucB-like"/>
</dbReference>
<keyword evidence="7" id="KW-0808">Transferase</keyword>
<dbReference type="KEGG" id="grc:GI584_04185"/>
<evidence type="ECO:0000256" key="5">
    <source>
        <dbReference type="ARBA" id="ARBA00031122"/>
    </source>
</evidence>
<dbReference type="InterPro" id="IPR000182">
    <property type="entry name" value="GNAT_dom"/>
</dbReference>
<comment type="function">
    <text evidence="1">Acyltransferase required for the direct transfer of medium- to long-chain fatty acyl moieties from a carrier protein (MbtL) on to the epsilon-amino group of lysine residue in the mycobactin core.</text>
</comment>
<keyword evidence="4" id="KW-0046">Antibiotic resistance</keyword>
<evidence type="ECO:0000259" key="6">
    <source>
        <dbReference type="PROSITE" id="PS51186"/>
    </source>
</evidence>
<dbReference type="Gene3D" id="3.40.630.30">
    <property type="match status" value="1"/>
</dbReference>
<dbReference type="GO" id="GO:0046677">
    <property type="term" value="P:response to antibiotic"/>
    <property type="evidence" value="ECO:0007669"/>
    <property type="project" value="UniProtKB-KW"/>
</dbReference>
<sequence length="192" mass="23068">MHQNRVSEFTFYDREIDSEIVFRRVTLEKDLNRLHHWHHQPHVIPFWNQNFSETAYKDHLKKLLADKHQTLYIGYLNNVPMSYWEAYWAKDDLIANYYDAEREDQGIHLLLGPEEYLGKGLALPQLRAMIAFQFKHKKTEKVVAEPDVRNKKMIHIFEKCGFKPKKEIELPDKRGLLMFCHRETFTTVNNRP</sequence>
<evidence type="ECO:0000256" key="2">
    <source>
        <dbReference type="ARBA" id="ARBA00004924"/>
    </source>
</evidence>
<evidence type="ECO:0000313" key="7">
    <source>
        <dbReference type="EMBL" id="QGH33286.1"/>
    </source>
</evidence>
<dbReference type="InterPro" id="IPR016181">
    <property type="entry name" value="Acyl_CoA_acyltransferase"/>
</dbReference>
<evidence type="ECO:0000256" key="3">
    <source>
        <dbReference type="ARBA" id="ARBA00020586"/>
    </source>
</evidence>
<dbReference type="Proteomes" id="UP000339690">
    <property type="component" value="Chromosome"/>
</dbReference>
<reference evidence="7 8" key="1">
    <citation type="submission" date="2019-11" db="EMBL/GenBank/DDBJ databases">
        <title>Gracilibacillus salitolerans sp. nov., a moderate halophile isolated from a saline soil in northwest China.</title>
        <authorList>
            <person name="Gan L."/>
        </authorList>
    </citation>
    <scope>NUCLEOTIDE SEQUENCE [LARGE SCALE GENOMIC DNA]</scope>
    <source>
        <strain evidence="7 8">SCU50</strain>
    </source>
</reference>
<organism evidence="7 8">
    <name type="scientific">Gracilibacillus salitolerans</name>
    <dbReference type="NCBI Taxonomy" id="2663022"/>
    <lineage>
        <taxon>Bacteria</taxon>
        <taxon>Bacillati</taxon>
        <taxon>Bacillota</taxon>
        <taxon>Bacilli</taxon>
        <taxon>Bacillales</taxon>
        <taxon>Bacillaceae</taxon>
        <taxon>Gracilibacillus</taxon>
    </lineage>
</organism>
<keyword evidence="8" id="KW-1185">Reference proteome</keyword>
<name>A0A5Q2TF55_9BACI</name>
<protein>
    <recommendedName>
        <fullName evidence="3">Lysine N-acyltransferase MbtK</fullName>
    </recommendedName>
    <alternativeName>
        <fullName evidence="5">Mycobactin synthase protein K</fullName>
    </alternativeName>
</protein>
<dbReference type="RefSeq" id="WP_153790351.1">
    <property type="nucleotide sequence ID" value="NZ_CP045915.1"/>
</dbReference>